<accession>A0A917NTE0</accession>
<evidence type="ECO:0000259" key="1">
    <source>
        <dbReference type="PROSITE" id="PS51819"/>
    </source>
</evidence>
<dbReference type="PANTHER" id="PTHR34109">
    <property type="entry name" value="BNAUNNG04460D PROTEIN-RELATED"/>
    <property type="match status" value="1"/>
</dbReference>
<dbReference type="Gene3D" id="3.30.720.110">
    <property type="match status" value="1"/>
</dbReference>
<dbReference type="InterPro" id="IPR029068">
    <property type="entry name" value="Glyas_Bleomycin-R_OHBP_Dase"/>
</dbReference>
<evidence type="ECO:0000313" key="2">
    <source>
        <dbReference type="EMBL" id="GGJ23394.1"/>
    </source>
</evidence>
<organism evidence="2 3">
    <name type="scientific">Streptomyces lacrimifluminis</name>
    <dbReference type="NCBI Taxonomy" id="1500077"/>
    <lineage>
        <taxon>Bacteria</taxon>
        <taxon>Bacillati</taxon>
        <taxon>Actinomycetota</taxon>
        <taxon>Actinomycetes</taxon>
        <taxon>Kitasatosporales</taxon>
        <taxon>Streptomycetaceae</taxon>
        <taxon>Streptomyces</taxon>
    </lineage>
</organism>
<dbReference type="AlphaFoldDB" id="A0A917NTE0"/>
<reference evidence="2" key="1">
    <citation type="journal article" date="2014" name="Int. J. Syst. Evol. Microbiol.">
        <title>Complete genome sequence of Corynebacterium casei LMG S-19264T (=DSM 44701T), isolated from a smear-ripened cheese.</title>
        <authorList>
            <consortium name="US DOE Joint Genome Institute (JGI-PGF)"/>
            <person name="Walter F."/>
            <person name="Albersmeier A."/>
            <person name="Kalinowski J."/>
            <person name="Ruckert C."/>
        </authorList>
    </citation>
    <scope>NUCLEOTIDE SEQUENCE</scope>
    <source>
        <strain evidence="2">CGMCC 4.7272</strain>
    </source>
</reference>
<protein>
    <recommendedName>
        <fullName evidence="1">VOC domain-containing protein</fullName>
    </recommendedName>
</protein>
<name>A0A917NTE0_9ACTN</name>
<dbReference type="Gene3D" id="3.30.720.120">
    <property type="match status" value="1"/>
</dbReference>
<dbReference type="InterPro" id="IPR037523">
    <property type="entry name" value="VOC_core"/>
</dbReference>
<reference evidence="2" key="2">
    <citation type="submission" date="2020-09" db="EMBL/GenBank/DDBJ databases">
        <authorList>
            <person name="Sun Q."/>
            <person name="Zhou Y."/>
        </authorList>
    </citation>
    <scope>NUCLEOTIDE SEQUENCE</scope>
    <source>
        <strain evidence="2">CGMCC 4.7272</strain>
    </source>
</reference>
<dbReference type="PANTHER" id="PTHR34109:SF1">
    <property type="entry name" value="VOC DOMAIN-CONTAINING PROTEIN"/>
    <property type="match status" value="1"/>
</dbReference>
<dbReference type="EMBL" id="BMMU01000004">
    <property type="protein sequence ID" value="GGJ23394.1"/>
    <property type="molecule type" value="Genomic_DNA"/>
</dbReference>
<gene>
    <name evidence="2" type="ORF">GCM10012282_19890</name>
</gene>
<dbReference type="PROSITE" id="PS51819">
    <property type="entry name" value="VOC"/>
    <property type="match status" value="1"/>
</dbReference>
<dbReference type="Proteomes" id="UP000625682">
    <property type="component" value="Unassembled WGS sequence"/>
</dbReference>
<dbReference type="CDD" id="cd07246">
    <property type="entry name" value="VOC_like"/>
    <property type="match status" value="1"/>
</dbReference>
<evidence type="ECO:0000313" key="3">
    <source>
        <dbReference type="Proteomes" id="UP000625682"/>
    </source>
</evidence>
<sequence length="171" mass="18966">MTVKPIPDGYRTITPWIISQDTAGLIEYLKKAFDAEEIARVVGEDGRIGHAEVRIGDSVVMPFDAPPGWPPTPAFLRLYVEDADATHRRAVEAGGTSVTEVTHLFFGDRIGRVRDPLGNLWWFQTRVEDVGPEEMERRLGDPKWAEAMAYVQGADFFPGPLGSGDDPLSNR</sequence>
<keyword evidence="3" id="KW-1185">Reference proteome</keyword>
<dbReference type="Pfam" id="PF00903">
    <property type="entry name" value="Glyoxalase"/>
    <property type="match status" value="1"/>
</dbReference>
<comment type="caution">
    <text evidence="2">The sequence shown here is derived from an EMBL/GenBank/DDBJ whole genome shotgun (WGS) entry which is preliminary data.</text>
</comment>
<proteinExistence type="predicted"/>
<dbReference type="SUPFAM" id="SSF54593">
    <property type="entry name" value="Glyoxalase/Bleomycin resistance protein/Dihydroxybiphenyl dioxygenase"/>
    <property type="match status" value="1"/>
</dbReference>
<feature type="domain" description="VOC" evidence="1">
    <location>
        <begin position="9"/>
        <end position="126"/>
    </location>
</feature>
<dbReference type="RefSeq" id="WP_189146891.1">
    <property type="nucleotide sequence ID" value="NZ_BAABER010000001.1"/>
</dbReference>
<dbReference type="InterPro" id="IPR004360">
    <property type="entry name" value="Glyas_Fos-R_dOase_dom"/>
</dbReference>